<dbReference type="SUPFAM" id="SSF48208">
    <property type="entry name" value="Six-hairpin glycosidases"/>
    <property type="match status" value="1"/>
</dbReference>
<evidence type="ECO:0000256" key="1">
    <source>
        <dbReference type="SAM" id="SignalP"/>
    </source>
</evidence>
<dbReference type="InterPro" id="IPR041371">
    <property type="entry name" value="GH92_N"/>
</dbReference>
<dbReference type="FunFam" id="3.30.2080.10:FF:000012">
    <property type="entry name" value="Uncharacterized protein"/>
    <property type="match status" value="1"/>
</dbReference>
<dbReference type="Pfam" id="PF07971">
    <property type="entry name" value="Glyco_hydro_92"/>
    <property type="match status" value="1"/>
</dbReference>
<evidence type="ECO:0000259" key="3">
    <source>
        <dbReference type="Pfam" id="PF17678"/>
    </source>
</evidence>
<dbReference type="EMBL" id="CP069042">
    <property type="protein sequence ID" value="QRD06417.1"/>
    <property type="molecule type" value="Genomic_DNA"/>
</dbReference>
<dbReference type="InterPro" id="IPR005887">
    <property type="entry name" value="GH92_a_mannosidase_put"/>
</dbReference>
<dbReference type="InterPro" id="IPR014718">
    <property type="entry name" value="GH-type_carb-bd"/>
</dbReference>
<sequence>MKVLTNVLLLALASEAASQVDYAQYVNPFIGAEGPTPGRAFGGGDIFVGGAVPYGVVKMGIDTYETNPQMAVLNGGYTPEGNVTGVSMMHVSGTGGCPKYGVISQMPLTTTAAPVDILNNRTYWQHRVGNETASVGYFRTDLESGVTIELSAAAHAGIVEYSFPPGERNVLVDLTHRLPSARGSKCTQRYVDSEINISEDGKEYRGYGVYEAGWNEGAPYKVFFCAEFDSAPNQAQAFNAENSTTPNMGGRHRKAASRYDAVGALFTWNETEAASCLRSKIGISFISEERACTFKDAEITSWELHETVDTAVDMWNKDIFSTISVDTGAPANKTDLTLLYSMLYFSHLMPSNRTGENPLWDSEEPYYDDFYAIWDTFRCTTSLHHLIQPEAYEAQIRALIDIWRHDGFLPDGRSGNYNGLSQGGSNADNVLADAYVKGLQGAINWTDGYAAMVKNAEVVPDLRFKDKEGRAALKDWIELGYVSQDRNERCISRTVEYAVNDFALSQVARGEKPGDVEKYLNRSMGWQKSWDHNVKSTNTTPGFTGFLAPRLANGTFNSSGYNPAKCGDCSWSAITYEATPFEYSFNIPHDMQTMIGFMGGADAFERRLDYMFQPNSSQQDLGVNGAGINTLMNIGNEPDFQTPYLYNYINKSYKSVHVSRQLARQYFKNQPYGLPGNSDAGALNSWLIWQMLGLYPVVTQPIYLLSSPWFPDVNMTVNHNRTLRITAQGLGQDSYYVQSVKVNGVSWTKNWVRHDDVMVEGGMIEFVLGTEERIWESGEVAPSPGRVE</sequence>
<dbReference type="Proteomes" id="UP000663193">
    <property type="component" value="Chromosome 20"/>
</dbReference>
<dbReference type="FunFam" id="1.20.1050.60:FF:000005">
    <property type="entry name" value="Alpha-1,2-mannosidase family protein"/>
    <property type="match status" value="1"/>
</dbReference>
<feature type="signal peptide" evidence="1">
    <location>
        <begin position="1"/>
        <end position="18"/>
    </location>
</feature>
<evidence type="ECO:0000313" key="5">
    <source>
        <dbReference type="Proteomes" id="UP000663193"/>
    </source>
</evidence>
<dbReference type="OrthoDB" id="449263at2759"/>
<keyword evidence="5" id="KW-1185">Reference proteome</keyword>
<feature type="domain" description="Glycosyl hydrolase family 92 N-terminal" evidence="3">
    <location>
        <begin position="25"/>
        <end position="284"/>
    </location>
</feature>
<dbReference type="GO" id="GO:0030246">
    <property type="term" value="F:carbohydrate binding"/>
    <property type="evidence" value="ECO:0007669"/>
    <property type="project" value="InterPro"/>
</dbReference>
<dbReference type="PANTHER" id="PTHR12143">
    <property type="entry name" value="PEPTIDE N-GLYCANASE PNGASE -RELATED"/>
    <property type="match status" value="1"/>
</dbReference>
<dbReference type="OMA" id="YGVISQM"/>
<organism evidence="4 5">
    <name type="scientific">Phaeosphaeria nodorum (strain SN15 / ATCC MYA-4574 / FGSC 10173)</name>
    <name type="common">Glume blotch fungus</name>
    <name type="synonym">Parastagonospora nodorum</name>
    <dbReference type="NCBI Taxonomy" id="321614"/>
    <lineage>
        <taxon>Eukaryota</taxon>
        <taxon>Fungi</taxon>
        <taxon>Dikarya</taxon>
        <taxon>Ascomycota</taxon>
        <taxon>Pezizomycotina</taxon>
        <taxon>Dothideomycetes</taxon>
        <taxon>Pleosporomycetidae</taxon>
        <taxon>Pleosporales</taxon>
        <taxon>Pleosporineae</taxon>
        <taxon>Phaeosphaeriaceae</taxon>
        <taxon>Parastagonospora</taxon>
    </lineage>
</organism>
<dbReference type="InterPro" id="IPR012939">
    <property type="entry name" value="Glyco_hydro_92"/>
</dbReference>
<dbReference type="Gene3D" id="1.20.1610.10">
    <property type="entry name" value="alpha-1,2-mannosidases domains"/>
    <property type="match status" value="1"/>
</dbReference>
<proteinExistence type="predicted"/>
<reference evidence="5" key="1">
    <citation type="journal article" date="2021" name="BMC Genomics">
        <title>Chromosome-level genome assembly and manually-curated proteome of model necrotroph Parastagonospora nodorum Sn15 reveals a genome-wide trove of candidate effector homologs, and redundancy of virulence-related functions within an accessory chromosome.</title>
        <authorList>
            <person name="Bertazzoni S."/>
            <person name="Jones D.A.B."/>
            <person name="Phan H.T."/>
            <person name="Tan K.-C."/>
            <person name="Hane J.K."/>
        </authorList>
    </citation>
    <scope>NUCLEOTIDE SEQUENCE [LARGE SCALE GENOMIC DNA]</scope>
    <source>
        <strain evidence="5">SN15 / ATCC MYA-4574 / FGSC 10173)</strain>
    </source>
</reference>
<dbReference type="Pfam" id="PF17678">
    <property type="entry name" value="Glyco_hydro_92N"/>
    <property type="match status" value="1"/>
</dbReference>
<feature type="domain" description="Glycosyl hydrolase family 92" evidence="2">
    <location>
        <begin position="291"/>
        <end position="769"/>
    </location>
</feature>
<evidence type="ECO:0008006" key="6">
    <source>
        <dbReference type="Google" id="ProtNLM"/>
    </source>
</evidence>
<dbReference type="Gene3D" id="3.30.2080.10">
    <property type="entry name" value="GH92 mannosidase domain"/>
    <property type="match status" value="1"/>
</dbReference>
<gene>
    <name evidence="4" type="ORF">JI435_117970</name>
</gene>
<evidence type="ECO:0000313" key="4">
    <source>
        <dbReference type="EMBL" id="QRD06417.1"/>
    </source>
</evidence>
<accession>A0A7U2IAR9</accession>
<keyword evidence="1" id="KW-0732">Signal</keyword>
<evidence type="ECO:0000259" key="2">
    <source>
        <dbReference type="Pfam" id="PF07971"/>
    </source>
</evidence>
<dbReference type="PANTHER" id="PTHR12143:SF27">
    <property type="entry name" value="ALPHA-1,2-MANNOSIDASE FAMILY PROTEIN (AFU_ORTHOLOGUE AFUA_5G10520)"/>
    <property type="match status" value="1"/>
</dbReference>
<name>A0A7U2IAR9_PHANO</name>
<dbReference type="Gene3D" id="2.70.98.10">
    <property type="match status" value="1"/>
</dbReference>
<dbReference type="GO" id="GO:0005975">
    <property type="term" value="P:carbohydrate metabolic process"/>
    <property type="evidence" value="ECO:0007669"/>
    <property type="project" value="InterPro"/>
</dbReference>
<feature type="chain" id="PRO_5031438825" description="Glycosyl hydrolase family 92 domain-containing protein" evidence="1">
    <location>
        <begin position="19"/>
        <end position="788"/>
    </location>
</feature>
<protein>
    <recommendedName>
        <fullName evidence="6">Glycosyl hydrolase family 92 domain-containing protein</fullName>
    </recommendedName>
</protein>
<dbReference type="InterPro" id="IPR050883">
    <property type="entry name" value="PNGase"/>
</dbReference>
<dbReference type="InterPro" id="IPR008928">
    <property type="entry name" value="6-hairpin_glycosidase_sf"/>
</dbReference>
<dbReference type="AlphaFoldDB" id="A0A7U2IAR9"/>
<dbReference type="FunFam" id="2.70.98.10:FF:000028">
    <property type="entry name" value="Alpha-1,2-mannosidase family protein (AFU_orthologue AFUA_5G10520)"/>
    <property type="match status" value="1"/>
</dbReference>
<dbReference type="VEuPathDB" id="FungiDB:JI435_117970"/>
<dbReference type="Gene3D" id="1.20.1050.60">
    <property type="entry name" value="alpha-1,2-mannosidase"/>
    <property type="match status" value="1"/>
</dbReference>
<dbReference type="NCBIfam" id="TIGR01180">
    <property type="entry name" value="aman2_put"/>
    <property type="match status" value="1"/>
</dbReference>